<name>A0A259TTY5_9BACT</name>
<organism evidence="2 3">
    <name type="scientific">Rubricoccus marinus</name>
    <dbReference type="NCBI Taxonomy" id="716817"/>
    <lineage>
        <taxon>Bacteria</taxon>
        <taxon>Pseudomonadati</taxon>
        <taxon>Rhodothermota</taxon>
        <taxon>Rhodothermia</taxon>
        <taxon>Rhodothermales</taxon>
        <taxon>Rubricoccaceae</taxon>
        <taxon>Rubricoccus</taxon>
    </lineage>
</organism>
<dbReference type="OrthoDB" id="1528435at2"/>
<dbReference type="Proteomes" id="UP000216446">
    <property type="component" value="Unassembled WGS sequence"/>
</dbReference>
<proteinExistence type="predicted"/>
<dbReference type="InParanoid" id="A0A259TTY5"/>
<comment type="caution">
    <text evidence="2">The sequence shown here is derived from an EMBL/GenBank/DDBJ whole genome shotgun (WGS) entry which is preliminary data.</text>
</comment>
<reference evidence="2 3" key="1">
    <citation type="submission" date="2016-11" db="EMBL/GenBank/DDBJ databases">
        <title>Study of marine rhodopsin-containing bacteria.</title>
        <authorList>
            <person name="Yoshizawa S."/>
            <person name="Kumagai Y."/>
            <person name="Kogure K."/>
        </authorList>
    </citation>
    <scope>NUCLEOTIDE SEQUENCE [LARGE SCALE GENOMIC DNA]</scope>
    <source>
        <strain evidence="2 3">SG-29</strain>
    </source>
</reference>
<sequence length="169" mass="19022">MPGPGDFCHGCNRLLCRCLPEADYDAHFEESYQAGYDACLADGYCERPLTEWVYRTGSHVTWDAEAKCLRHHMTSLRFAGLTWRTHHASAWAYGRWFERQYGHDLESYLAGYDDAGAGLPSAIHEARAHARAETALDAYEPVPDLDEEPDAEPIQSPPEAVGADDWMPF</sequence>
<keyword evidence="3" id="KW-1185">Reference proteome</keyword>
<gene>
    <name evidence="2" type="ORF">BSZ36_18710</name>
</gene>
<dbReference type="AlphaFoldDB" id="A0A259TTY5"/>
<protein>
    <submittedName>
        <fullName evidence="2">Uncharacterized protein</fullName>
    </submittedName>
</protein>
<dbReference type="RefSeq" id="WP_094552171.1">
    <property type="nucleotide sequence ID" value="NZ_MQWB01000015.1"/>
</dbReference>
<feature type="region of interest" description="Disordered" evidence="1">
    <location>
        <begin position="142"/>
        <end position="169"/>
    </location>
</feature>
<evidence type="ECO:0000256" key="1">
    <source>
        <dbReference type="SAM" id="MobiDB-lite"/>
    </source>
</evidence>
<accession>A0A259TTY5</accession>
<evidence type="ECO:0000313" key="3">
    <source>
        <dbReference type="Proteomes" id="UP000216446"/>
    </source>
</evidence>
<evidence type="ECO:0000313" key="2">
    <source>
        <dbReference type="EMBL" id="OZC01150.1"/>
    </source>
</evidence>
<dbReference type="EMBL" id="MQWB01000015">
    <property type="protein sequence ID" value="OZC01150.1"/>
    <property type="molecule type" value="Genomic_DNA"/>
</dbReference>